<dbReference type="Gene3D" id="3.30.70.920">
    <property type="match status" value="1"/>
</dbReference>
<reference evidence="6" key="1">
    <citation type="journal article" date="2019" name="Int. J. Syst. Evol. Microbiol.">
        <title>The Global Catalogue of Microorganisms (GCM) 10K type strain sequencing project: providing services to taxonomists for standard genome sequencing and annotation.</title>
        <authorList>
            <consortium name="The Broad Institute Genomics Platform"/>
            <consortium name="The Broad Institute Genome Sequencing Center for Infectious Disease"/>
            <person name="Wu L."/>
            <person name="Ma J."/>
        </authorList>
    </citation>
    <scope>NUCLEOTIDE SEQUENCE [LARGE SCALE GENOMIC DNA]</scope>
    <source>
        <strain evidence="6">CGMCC 1.18575</strain>
    </source>
</reference>
<dbReference type="Pfam" id="PF13412">
    <property type="entry name" value="HTH_24"/>
    <property type="match status" value="1"/>
</dbReference>
<accession>A0ABW0HNI1</accession>
<dbReference type="PANTHER" id="PTHR30154">
    <property type="entry name" value="LEUCINE-RESPONSIVE REGULATORY PROTEIN"/>
    <property type="match status" value="1"/>
</dbReference>
<dbReference type="SUPFAM" id="SSF46785">
    <property type="entry name" value="Winged helix' DNA-binding domain"/>
    <property type="match status" value="1"/>
</dbReference>
<comment type="caution">
    <text evidence="5">The sequence shown here is derived from an EMBL/GenBank/DDBJ whole genome shotgun (WGS) entry which is preliminary data.</text>
</comment>
<dbReference type="InterPro" id="IPR019885">
    <property type="entry name" value="Tscrpt_reg_HTH_AsnC-type_CS"/>
</dbReference>
<dbReference type="InterPro" id="IPR011008">
    <property type="entry name" value="Dimeric_a/b-barrel"/>
</dbReference>
<keyword evidence="1" id="KW-0805">Transcription regulation</keyword>
<name>A0ABW0HNI1_9BACL</name>
<organism evidence="5 6">
    <name type="scientific">Cohnella soli</name>
    <dbReference type="NCBI Taxonomy" id="425005"/>
    <lineage>
        <taxon>Bacteria</taxon>
        <taxon>Bacillati</taxon>
        <taxon>Bacillota</taxon>
        <taxon>Bacilli</taxon>
        <taxon>Bacillales</taxon>
        <taxon>Paenibacillaceae</taxon>
        <taxon>Cohnella</taxon>
    </lineage>
</organism>
<dbReference type="PROSITE" id="PS00519">
    <property type="entry name" value="HTH_ASNC_1"/>
    <property type="match status" value="1"/>
</dbReference>
<dbReference type="Pfam" id="PF01037">
    <property type="entry name" value="AsnC_trans_reg"/>
    <property type="match status" value="1"/>
</dbReference>
<keyword evidence="2" id="KW-0238">DNA-binding</keyword>
<dbReference type="InterPro" id="IPR011991">
    <property type="entry name" value="ArsR-like_HTH"/>
</dbReference>
<sequence>MDQLDIALLRALQEDGRMTVSELSKRLALSRPSVSERLLRLQERGIILGYYARVSPAAIGRNIQLIIQMSDLKISPQEFEHRIADDADILECHRVTGLASHVLKAAVTGMDALTKLVERLMPYGTVNTSVILASPVNNRMILPGE</sequence>
<dbReference type="Gene3D" id="1.10.10.10">
    <property type="entry name" value="Winged helix-like DNA-binding domain superfamily/Winged helix DNA-binding domain"/>
    <property type="match status" value="1"/>
</dbReference>
<keyword evidence="3" id="KW-0804">Transcription</keyword>
<dbReference type="SMART" id="SM00344">
    <property type="entry name" value="HTH_ASNC"/>
    <property type="match status" value="1"/>
</dbReference>
<evidence type="ECO:0000256" key="2">
    <source>
        <dbReference type="ARBA" id="ARBA00023125"/>
    </source>
</evidence>
<dbReference type="InterPro" id="IPR019887">
    <property type="entry name" value="Tscrpt_reg_AsnC/Lrp_C"/>
</dbReference>
<dbReference type="SUPFAM" id="SSF54909">
    <property type="entry name" value="Dimeric alpha+beta barrel"/>
    <property type="match status" value="1"/>
</dbReference>
<dbReference type="InterPro" id="IPR036388">
    <property type="entry name" value="WH-like_DNA-bd_sf"/>
</dbReference>
<gene>
    <name evidence="5" type="ORF">ACFPOF_07550</name>
</gene>
<evidence type="ECO:0000313" key="5">
    <source>
        <dbReference type="EMBL" id="MFC5402591.1"/>
    </source>
</evidence>
<dbReference type="InterPro" id="IPR000485">
    <property type="entry name" value="AsnC-type_HTH_dom"/>
</dbReference>
<dbReference type="PRINTS" id="PR00033">
    <property type="entry name" value="HTHASNC"/>
</dbReference>
<dbReference type="PANTHER" id="PTHR30154:SF53">
    <property type="entry name" value="HTH-TYPE TRANSCRIPTIONAL REGULATOR LRPC"/>
    <property type="match status" value="1"/>
</dbReference>
<dbReference type="EMBL" id="JBHSMI010000013">
    <property type="protein sequence ID" value="MFC5402591.1"/>
    <property type="molecule type" value="Genomic_DNA"/>
</dbReference>
<dbReference type="RefSeq" id="WP_378131177.1">
    <property type="nucleotide sequence ID" value="NZ_JBHSMI010000013.1"/>
</dbReference>
<proteinExistence type="predicted"/>
<feature type="domain" description="HTH asnC-type" evidence="4">
    <location>
        <begin position="1"/>
        <end position="62"/>
    </location>
</feature>
<evidence type="ECO:0000256" key="1">
    <source>
        <dbReference type="ARBA" id="ARBA00023015"/>
    </source>
</evidence>
<evidence type="ECO:0000313" key="6">
    <source>
        <dbReference type="Proteomes" id="UP001596113"/>
    </source>
</evidence>
<evidence type="ECO:0000259" key="4">
    <source>
        <dbReference type="PROSITE" id="PS50956"/>
    </source>
</evidence>
<dbReference type="InterPro" id="IPR019888">
    <property type="entry name" value="Tscrpt_reg_AsnC-like"/>
</dbReference>
<keyword evidence="6" id="KW-1185">Reference proteome</keyword>
<evidence type="ECO:0000256" key="3">
    <source>
        <dbReference type="ARBA" id="ARBA00023163"/>
    </source>
</evidence>
<protein>
    <submittedName>
        <fullName evidence="5">Lrp/AsnC family transcriptional regulator</fullName>
    </submittedName>
</protein>
<dbReference type="CDD" id="cd00090">
    <property type="entry name" value="HTH_ARSR"/>
    <property type="match status" value="1"/>
</dbReference>
<dbReference type="InterPro" id="IPR036390">
    <property type="entry name" value="WH_DNA-bd_sf"/>
</dbReference>
<dbReference type="Proteomes" id="UP001596113">
    <property type="component" value="Unassembled WGS sequence"/>
</dbReference>
<dbReference type="PROSITE" id="PS50956">
    <property type="entry name" value="HTH_ASNC_2"/>
    <property type="match status" value="1"/>
</dbReference>